<dbReference type="PANTHER" id="PTHR43943:SF2">
    <property type="entry name" value="DEHYDROGENASE_REDUCTASE 4"/>
    <property type="match status" value="1"/>
</dbReference>
<dbReference type="Pfam" id="PF13561">
    <property type="entry name" value="adh_short_C2"/>
    <property type="match status" value="1"/>
</dbReference>
<keyword evidence="4" id="KW-1185">Reference proteome</keyword>
<dbReference type="EMBL" id="JAUZMZ010000042">
    <property type="protein sequence ID" value="MEE2032382.1"/>
    <property type="molecule type" value="Genomic_DNA"/>
</dbReference>
<name>A0ABU7JSW5_9NOCA</name>
<dbReference type="RefSeq" id="WP_330151802.1">
    <property type="nucleotide sequence ID" value="NZ_JAUZMZ010000042.1"/>
</dbReference>
<dbReference type="Gene3D" id="3.40.50.720">
    <property type="entry name" value="NAD(P)-binding Rossmann-like Domain"/>
    <property type="match status" value="1"/>
</dbReference>
<dbReference type="PROSITE" id="PS00061">
    <property type="entry name" value="ADH_SHORT"/>
    <property type="match status" value="1"/>
</dbReference>
<accession>A0ABU7JSW5</accession>
<dbReference type="NCBIfam" id="NF005559">
    <property type="entry name" value="PRK07231.1"/>
    <property type="match status" value="1"/>
</dbReference>
<dbReference type="InterPro" id="IPR057326">
    <property type="entry name" value="KR_dom"/>
</dbReference>
<sequence length="255" mass="26039">MVVPSAGTPGRLAGRVAIVTGSSRGIGLGIAERLVADGAKVVLTARSPEPLADAVTALGSDVACGVAGKAHDPAHRDEVMRCAVDRFGRVDILLNNAGTNPVYGPLLDLDLDAARKILEVNVLGALAWTQRFAATAAEGGAVVNISSVSAFAHSPGIAFYGVSKAALNQLTRSLATELGPSICVNAVAPAIVKTRFAAALYEGREEQVAARYPMNRLGVPSDVASAVSYLVSDEASWVTGQVLSVDGGGAAPRPE</sequence>
<dbReference type="InterPro" id="IPR002347">
    <property type="entry name" value="SDR_fam"/>
</dbReference>
<evidence type="ECO:0000313" key="3">
    <source>
        <dbReference type="EMBL" id="MEE2032382.1"/>
    </source>
</evidence>
<dbReference type="InterPro" id="IPR020904">
    <property type="entry name" value="Sc_DH/Rdtase_CS"/>
</dbReference>
<reference evidence="3 4" key="1">
    <citation type="submission" date="2023-08" db="EMBL/GenBank/DDBJ databases">
        <authorList>
            <person name="Girao M."/>
            <person name="Carvalho M.F."/>
        </authorList>
    </citation>
    <scope>NUCLEOTIDE SEQUENCE [LARGE SCALE GENOMIC DNA]</scope>
    <source>
        <strain evidence="3 4">CC-R104</strain>
    </source>
</reference>
<comment type="caution">
    <text evidence="3">The sequence shown here is derived from an EMBL/GenBank/DDBJ whole genome shotgun (WGS) entry which is preliminary data.</text>
</comment>
<dbReference type="PANTHER" id="PTHR43943">
    <property type="entry name" value="DEHYDROGENASE/REDUCTASE (SDR FAMILY) MEMBER 4"/>
    <property type="match status" value="1"/>
</dbReference>
<gene>
    <name evidence="3" type="ORF">Q8814_09715</name>
</gene>
<dbReference type="SUPFAM" id="SSF51735">
    <property type="entry name" value="NAD(P)-binding Rossmann-fold domains"/>
    <property type="match status" value="1"/>
</dbReference>
<comment type="similarity">
    <text evidence="1">Belongs to the short-chain dehydrogenases/reductases (SDR) family.</text>
</comment>
<proteinExistence type="inferred from homology"/>
<feature type="domain" description="Ketoreductase" evidence="2">
    <location>
        <begin position="15"/>
        <end position="190"/>
    </location>
</feature>
<dbReference type="PRINTS" id="PR00081">
    <property type="entry name" value="GDHRDH"/>
</dbReference>
<evidence type="ECO:0000256" key="1">
    <source>
        <dbReference type="ARBA" id="ARBA00006484"/>
    </source>
</evidence>
<organism evidence="3 4">
    <name type="scientific">Rhodococcus chondri</name>
    <dbReference type="NCBI Taxonomy" id="3065941"/>
    <lineage>
        <taxon>Bacteria</taxon>
        <taxon>Bacillati</taxon>
        <taxon>Actinomycetota</taxon>
        <taxon>Actinomycetes</taxon>
        <taxon>Mycobacteriales</taxon>
        <taxon>Nocardiaceae</taxon>
        <taxon>Rhodococcus</taxon>
    </lineage>
</organism>
<dbReference type="PRINTS" id="PR00080">
    <property type="entry name" value="SDRFAMILY"/>
</dbReference>
<dbReference type="SMART" id="SM00822">
    <property type="entry name" value="PKS_KR"/>
    <property type="match status" value="1"/>
</dbReference>
<evidence type="ECO:0000313" key="4">
    <source>
        <dbReference type="Proteomes" id="UP001331936"/>
    </source>
</evidence>
<protein>
    <submittedName>
        <fullName evidence="3">SDR family oxidoreductase</fullName>
    </submittedName>
</protein>
<evidence type="ECO:0000259" key="2">
    <source>
        <dbReference type="SMART" id="SM00822"/>
    </source>
</evidence>
<dbReference type="Proteomes" id="UP001331936">
    <property type="component" value="Unassembled WGS sequence"/>
</dbReference>
<dbReference type="InterPro" id="IPR036291">
    <property type="entry name" value="NAD(P)-bd_dom_sf"/>
</dbReference>
<dbReference type="CDD" id="cd05233">
    <property type="entry name" value="SDR_c"/>
    <property type="match status" value="1"/>
</dbReference>